<feature type="domain" description="Glycosyl hydrolase family 30 beta sandwich" evidence="2">
    <location>
        <begin position="412"/>
        <end position="498"/>
    </location>
</feature>
<keyword evidence="4" id="KW-1185">Reference proteome</keyword>
<dbReference type="RefSeq" id="WP_211976502.1">
    <property type="nucleotide sequence ID" value="NZ_CBFHAM010000067.1"/>
</dbReference>
<keyword evidence="3" id="KW-0119">Carbohydrate metabolism</keyword>
<evidence type="ECO:0000313" key="4">
    <source>
        <dbReference type="Proteomes" id="UP000676386"/>
    </source>
</evidence>
<dbReference type="Gene3D" id="3.20.20.80">
    <property type="entry name" value="Glycosidases"/>
    <property type="match status" value="1"/>
</dbReference>
<keyword evidence="3" id="KW-0858">Xylan degradation</keyword>
<comment type="caution">
    <text evidence="3">The sequence shown here is derived from an EMBL/GenBank/DDBJ whole genome shotgun (WGS) entry which is preliminary data.</text>
</comment>
<dbReference type="InterPro" id="IPR033452">
    <property type="entry name" value="GH30_C"/>
</dbReference>
<dbReference type="PANTHER" id="PTHR42767">
    <property type="entry name" value="ENDO-BETA-1,6-GALACTANASE"/>
    <property type="match status" value="1"/>
</dbReference>
<dbReference type="EMBL" id="JAGTXB010000021">
    <property type="protein sequence ID" value="MBS0031340.1"/>
    <property type="molecule type" value="Genomic_DNA"/>
</dbReference>
<evidence type="ECO:0000259" key="1">
    <source>
        <dbReference type="Pfam" id="PF14587"/>
    </source>
</evidence>
<dbReference type="InterPro" id="IPR039743">
    <property type="entry name" value="6GAL/EXGAL"/>
</dbReference>
<name>A0ABS5J7Z2_9BACT</name>
<dbReference type="InterPro" id="IPR039514">
    <property type="entry name" value="6GAL-like"/>
</dbReference>
<dbReference type="Gene3D" id="2.60.40.1180">
    <property type="entry name" value="Golgi alpha-mannosidase II"/>
    <property type="match status" value="1"/>
</dbReference>
<keyword evidence="3" id="KW-0624">Polysaccharide degradation</keyword>
<evidence type="ECO:0000313" key="3">
    <source>
        <dbReference type="EMBL" id="MBS0031340.1"/>
    </source>
</evidence>
<dbReference type="GO" id="GO:0045493">
    <property type="term" value="P:xylan catabolic process"/>
    <property type="evidence" value="ECO:0007669"/>
    <property type="project" value="UniProtKB-KW"/>
</dbReference>
<dbReference type="GO" id="GO:0016798">
    <property type="term" value="F:hydrolase activity, acting on glycosyl bonds"/>
    <property type="evidence" value="ECO:0007669"/>
    <property type="project" value="UniProtKB-KW"/>
</dbReference>
<protein>
    <submittedName>
        <fullName evidence="3">Xylanase</fullName>
    </submittedName>
</protein>
<keyword evidence="3" id="KW-0326">Glycosidase</keyword>
<sequence length="503" mass="55430">MKKIFSLLLLCFMLQKGISQHNRSVTATINLHQTVQTIQNFAASDAWACQFTGHWPDNKKEQLADWLFSSDTSASGQPKGIGLSMWRFNIGAGSAEQGDASGIKDEWRRAACFLQPDHTYNWEKQSGQLWFLQAARARGVTRFLGFLNSPPVMFTRNGKAFADKGACNIAPDQYTAVAVFLKDVIRGVQKKTGVALSYISPINEPQWDWSDGGQEGCPYNNEQIYGLTKAIDQQFKADQVPAKLLITEAGQLNYLYSGEKKPEKGMQINAFFNPHSATYLGSHKNIYQGIAGHSYFTTSPVDTAIAIRKRLAAALKGIEFWQSEYCILGDNAGEIDGGKADLSMDAALYMARVIHTDLTVANAAAWQWWLAISPYDYKDGLIYVDKNKTDGEIRDSKMLWVLGNYSRFVRPGAKRITTALNDSTAGKNFLLSAYKNTDNSINIVIINNGDTSVTVNLEGKGIGTGGMRSYTTNATQNLAPAYISGNTASIPARSVVTLTRKIK</sequence>
<feature type="domain" description="Endo-beta-1,6-galactanase-like" evidence="1">
    <location>
        <begin position="25"/>
        <end position="383"/>
    </location>
</feature>
<gene>
    <name evidence="3" type="ORF">KE626_28680</name>
</gene>
<evidence type="ECO:0000259" key="2">
    <source>
        <dbReference type="Pfam" id="PF17189"/>
    </source>
</evidence>
<dbReference type="SUPFAM" id="SSF51011">
    <property type="entry name" value="Glycosyl hydrolase domain"/>
    <property type="match status" value="1"/>
</dbReference>
<dbReference type="SUPFAM" id="SSF51445">
    <property type="entry name" value="(Trans)glycosidases"/>
    <property type="match status" value="1"/>
</dbReference>
<dbReference type="Pfam" id="PF17189">
    <property type="entry name" value="Glyco_hydro_30C"/>
    <property type="match status" value="1"/>
</dbReference>
<accession>A0ABS5J7Z2</accession>
<dbReference type="Proteomes" id="UP000676386">
    <property type="component" value="Unassembled WGS sequence"/>
</dbReference>
<keyword evidence="3" id="KW-0378">Hydrolase</keyword>
<reference evidence="3 4" key="1">
    <citation type="submission" date="2021-04" db="EMBL/GenBank/DDBJ databases">
        <title>Chitinophaga sp. nov., isolated from the rhizosphere soil.</title>
        <authorList>
            <person name="He S."/>
        </authorList>
    </citation>
    <scope>NUCLEOTIDE SEQUENCE [LARGE SCALE GENOMIC DNA]</scope>
    <source>
        <strain evidence="3 4">2R12</strain>
    </source>
</reference>
<dbReference type="InterPro" id="IPR017853">
    <property type="entry name" value="GH"/>
</dbReference>
<proteinExistence type="predicted"/>
<organism evidence="3 4">
    <name type="scientific">Chitinophaga hostae</name>
    <dbReference type="NCBI Taxonomy" id="2831022"/>
    <lineage>
        <taxon>Bacteria</taxon>
        <taxon>Pseudomonadati</taxon>
        <taxon>Bacteroidota</taxon>
        <taxon>Chitinophagia</taxon>
        <taxon>Chitinophagales</taxon>
        <taxon>Chitinophagaceae</taxon>
        <taxon>Chitinophaga</taxon>
    </lineage>
</organism>
<dbReference type="PANTHER" id="PTHR42767:SF1">
    <property type="entry name" value="ENDO-BETA-1,6-GALACTANASE-LIKE DOMAIN-CONTAINING PROTEIN"/>
    <property type="match status" value="1"/>
</dbReference>
<dbReference type="InterPro" id="IPR013780">
    <property type="entry name" value="Glyco_hydro_b"/>
</dbReference>
<dbReference type="Pfam" id="PF14587">
    <property type="entry name" value="Glyco_hydr_30_2"/>
    <property type="match status" value="1"/>
</dbReference>